<comment type="caution">
    <text evidence="2">The sequence shown here is derived from an EMBL/GenBank/DDBJ whole genome shotgun (WGS) entry which is preliminary data.</text>
</comment>
<accession>A0A1G2D4B0</accession>
<dbReference type="AlphaFoldDB" id="A0A1G2D4B0"/>
<evidence type="ECO:0000313" key="2">
    <source>
        <dbReference type="EMBL" id="OGZ07800.1"/>
    </source>
</evidence>
<dbReference type="InterPro" id="IPR043993">
    <property type="entry name" value="T4SS_pilin"/>
</dbReference>
<keyword evidence="1" id="KW-0812">Transmembrane</keyword>
<name>A0A1G2D4B0_9BACT</name>
<protein>
    <submittedName>
        <fullName evidence="2">Uncharacterized protein</fullName>
    </submittedName>
</protein>
<dbReference type="Proteomes" id="UP000177996">
    <property type="component" value="Unassembled WGS sequence"/>
</dbReference>
<reference evidence="2 3" key="1">
    <citation type="journal article" date="2016" name="Nat. Commun.">
        <title>Thousands of microbial genomes shed light on interconnected biogeochemical processes in an aquifer system.</title>
        <authorList>
            <person name="Anantharaman K."/>
            <person name="Brown C.T."/>
            <person name="Hug L.A."/>
            <person name="Sharon I."/>
            <person name="Castelle C.J."/>
            <person name="Probst A.J."/>
            <person name="Thomas B.C."/>
            <person name="Singh A."/>
            <person name="Wilkins M.J."/>
            <person name="Karaoz U."/>
            <person name="Brodie E.L."/>
            <person name="Williams K.H."/>
            <person name="Hubbard S.S."/>
            <person name="Banfield J.F."/>
        </authorList>
    </citation>
    <scope>NUCLEOTIDE SEQUENCE [LARGE SCALE GENOMIC DNA]</scope>
</reference>
<keyword evidence="1" id="KW-0472">Membrane</keyword>
<organism evidence="2 3">
    <name type="scientific">Candidatus Lloydbacteria bacterium RIFCSPHIGHO2_02_FULL_50_13</name>
    <dbReference type="NCBI Taxonomy" id="1798661"/>
    <lineage>
        <taxon>Bacteria</taxon>
        <taxon>Candidatus Lloydiibacteriota</taxon>
    </lineage>
</organism>
<gene>
    <name evidence="2" type="ORF">A3D65_05730</name>
</gene>
<sequence length="139" mass="14999">MSRKLVRGNLFVHPKAAFGARFLKAAFGCTTLIAAAFPNLAFADGVEDILDDLIDLIGSIIPVLIGIAVVIFFWGLVKFIAHADDEKAVTEGKQFMIWGMVGIFVIVALWSIVGFIQEELGLDIISVGLEAPTLPTELP</sequence>
<dbReference type="STRING" id="1798661.A3D65_05730"/>
<keyword evidence="1" id="KW-1133">Transmembrane helix</keyword>
<evidence type="ECO:0000313" key="3">
    <source>
        <dbReference type="Proteomes" id="UP000177996"/>
    </source>
</evidence>
<feature type="transmembrane region" description="Helical" evidence="1">
    <location>
        <begin position="95"/>
        <end position="116"/>
    </location>
</feature>
<evidence type="ECO:0000256" key="1">
    <source>
        <dbReference type="SAM" id="Phobius"/>
    </source>
</evidence>
<feature type="transmembrane region" description="Helical" evidence="1">
    <location>
        <begin position="53"/>
        <end position="74"/>
    </location>
</feature>
<proteinExistence type="predicted"/>
<dbReference type="Pfam" id="PF18895">
    <property type="entry name" value="T4SS_pilin"/>
    <property type="match status" value="1"/>
</dbReference>
<dbReference type="EMBL" id="MHLL01000052">
    <property type="protein sequence ID" value="OGZ07800.1"/>
    <property type="molecule type" value="Genomic_DNA"/>
</dbReference>